<sequence>MSAREELAGIIGGKLIMRSSMTETADAILAAGYRKPRTITTAKELDALPDGSIVAGDWATYQLVFGSWVTLGGPGTVQPTLPATVLHEPEKRA</sequence>
<name>A0A3G2KI80_9CAUD</name>
<accession>A0A3G2KI80</accession>
<dbReference type="EMBL" id="MH834621">
    <property type="protein sequence ID" value="AYN58674.1"/>
    <property type="molecule type" value="Genomic_DNA"/>
</dbReference>
<dbReference type="Proteomes" id="UP000267628">
    <property type="component" value="Segment"/>
</dbReference>
<dbReference type="RefSeq" id="YP_010760883.1">
    <property type="nucleotide sequence ID" value="NC_073588.1"/>
</dbReference>
<evidence type="ECO:0000313" key="1">
    <source>
        <dbReference type="EMBL" id="AYN58674.1"/>
    </source>
</evidence>
<reference evidence="1 2" key="1">
    <citation type="submission" date="2018-09" db="EMBL/GenBank/DDBJ databases">
        <authorList>
            <person name="Zack K."/>
            <person name="Stoner T.H."/>
            <person name="Garlena R.A."/>
            <person name="Russell D.A."/>
            <person name="Pope W.H."/>
            <person name="Jacobs-Sera D."/>
            <person name="Hatfull G.F."/>
        </authorList>
    </citation>
    <scope>NUCLEOTIDE SEQUENCE [LARGE SCALE GENOMIC DNA]</scope>
</reference>
<protein>
    <submittedName>
        <fullName evidence="1">Uncharacterized protein</fullName>
    </submittedName>
</protein>
<gene>
    <name evidence="1" type="primary">55</name>
    <name evidence="1" type="ORF">PBI_NANDITA_55</name>
</gene>
<keyword evidence="2" id="KW-1185">Reference proteome</keyword>
<organism evidence="1 2">
    <name type="scientific">Arthrobacter phage Nandita</name>
    <dbReference type="NCBI Taxonomy" id="2419963"/>
    <lineage>
        <taxon>Viruses</taxon>
        <taxon>Duplodnaviria</taxon>
        <taxon>Heunggongvirae</taxon>
        <taxon>Uroviricota</taxon>
        <taxon>Caudoviricetes</taxon>
        <taxon>Daemsvirinae</taxon>
        <taxon>Nanditavirus</taxon>
        <taxon>Nanditavirus nandita</taxon>
    </lineage>
</organism>
<dbReference type="KEGG" id="vg:80033980"/>
<proteinExistence type="predicted"/>
<dbReference type="GeneID" id="80033980"/>
<evidence type="ECO:0000313" key="2">
    <source>
        <dbReference type="Proteomes" id="UP000267628"/>
    </source>
</evidence>